<feature type="compositionally biased region" description="Basic residues" evidence="1">
    <location>
        <begin position="86"/>
        <end position="95"/>
    </location>
</feature>
<protein>
    <submittedName>
        <fullName evidence="3">HNH endonuclease</fullName>
    </submittedName>
</protein>
<dbReference type="GeneID" id="64470483"/>
<organism evidence="3 4">
    <name type="scientific">Streptomyces phage Celia</name>
    <dbReference type="NCBI Taxonomy" id="2590946"/>
    <lineage>
        <taxon>Viruses</taxon>
        <taxon>Duplodnaviria</taxon>
        <taxon>Heunggongvirae</taxon>
        <taxon>Uroviricota</taxon>
        <taxon>Caudoviricetes</taxon>
        <taxon>Arquatrovirinae</taxon>
        <taxon>Celiavirus</taxon>
        <taxon>Celiavirus celia</taxon>
    </lineage>
</organism>
<evidence type="ECO:0000313" key="3">
    <source>
        <dbReference type="EMBL" id="QDP44206.1"/>
    </source>
</evidence>
<dbReference type="EMBL" id="MN062705">
    <property type="protein sequence ID" value="QDP44206.1"/>
    <property type="molecule type" value="Genomic_DNA"/>
</dbReference>
<dbReference type="InterPro" id="IPR003615">
    <property type="entry name" value="HNH_nuc"/>
</dbReference>
<keyword evidence="3" id="KW-0540">Nuclease</keyword>
<dbReference type="GO" id="GO:0004519">
    <property type="term" value="F:endonuclease activity"/>
    <property type="evidence" value="ECO:0007669"/>
    <property type="project" value="UniProtKB-KW"/>
</dbReference>
<keyword evidence="3" id="KW-0255">Endonuclease</keyword>
<gene>
    <name evidence="3" type="primary">2</name>
    <name evidence="3" type="ORF">SEA_CELIA_2</name>
</gene>
<reference evidence="3 4" key="1">
    <citation type="submission" date="2019-06" db="EMBL/GenBank/DDBJ databases">
        <authorList>
            <person name="Lopez J."/>
            <person name="Ball K.N."/>
            <person name="Bhuiyan S."/>
            <person name="Nayek S."/>
            <person name="Sivoravong A."/>
            <person name="Hughes L.E."/>
            <person name="Garlena R.A."/>
            <person name="Russell D.A."/>
            <person name="Pope W.H."/>
            <person name="Jacobs-Sera D."/>
            <person name="Hatfull G.F."/>
        </authorList>
    </citation>
    <scope>NUCLEOTIDE SEQUENCE [LARGE SCALE GENOMIC DNA]</scope>
</reference>
<keyword evidence="4" id="KW-1185">Reference proteome</keyword>
<dbReference type="KEGG" id="vg:64470483"/>
<name>A0A516KR85_9CAUD</name>
<evidence type="ECO:0000313" key="4">
    <source>
        <dbReference type="Proteomes" id="UP000317273"/>
    </source>
</evidence>
<sequence length="104" mass="11795">MPGWKGSERREGLPSDWAQIRARILKRDQHRCTHTNDYGARCSEPATDVDHIIPGNDHSPGNLRSLCSWHHDKKSGAEGARAAAANRRRHDKKFRRGEQHPGLL</sequence>
<dbReference type="CDD" id="cd00085">
    <property type="entry name" value="HNHc"/>
    <property type="match status" value="1"/>
</dbReference>
<evidence type="ECO:0000259" key="2">
    <source>
        <dbReference type="SMART" id="SM00507"/>
    </source>
</evidence>
<accession>A0A516KR85</accession>
<keyword evidence="3" id="KW-0378">Hydrolase</keyword>
<dbReference type="Proteomes" id="UP000317273">
    <property type="component" value="Segment"/>
</dbReference>
<evidence type="ECO:0000256" key="1">
    <source>
        <dbReference type="SAM" id="MobiDB-lite"/>
    </source>
</evidence>
<dbReference type="Gene3D" id="1.10.30.50">
    <property type="match status" value="1"/>
</dbReference>
<dbReference type="SMART" id="SM00507">
    <property type="entry name" value="HNHc"/>
    <property type="match status" value="1"/>
</dbReference>
<proteinExistence type="predicted"/>
<dbReference type="RefSeq" id="YP_010054567.1">
    <property type="nucleotide sequence ID" value="NC_054655.1"/>
</dbReference>
<feature type="region of interest" description="Disordered" evidence="1">
    <location>
        <begin position="73"/>
        <end position="104"/>
    </location>
</feature>
<feature type="domain" description="HNH nuclease" evidence="2">
    <location>
        <begin position="19"/>
        <end position="72"/>
    </location>
</feature>